<keyword evidence="2" id="KW-1185">Reference proteome</keyword>
<dbReference type="eggNOG" id="COG3878">
    <property type="taxonomic scope" value="Bacteria"/>
</dbReference>
<name>E7RRD8_9BACT</name>
<dbReference type="Gene3D" id="2.30.320.10">
    <property type="entry name" value="YwqG-like"/>
    <property type="match status" value="1"/>
</dbReference>
<dbReference type="Pfam" id="PF09234">
    <property type="entry name" value="DUF1963"/>
    <property type="match status" value="1"/>
</dbReference>
<dbReference type="AlphaFoldDB" id="E7RRD8"/>
<reference evidence="1" key="1">
    <citation type="submission" date="2011-01" db="EMBL/GenBank/DDBJ databases">
        <authorList>
            <person name="Muzny D."/>
            <person name="Qin X."/>
            <person name="Buhay C."/>
            <person name="Dugan-Rocha S."/>
            <person name="Ding Y."/>
            <person name="Chen G."/>
            <person name="Hawes A."/>
            <person name="Holder M."/>
            <person name="Jhangiani S."/>
            <person name="Johnson A."/>
            <person name="Khan Z."/>
            <person name="Li Z."/>
            <person name="Liu W."/>
            <person name="Liu X."/>
            <person name="Perez L."/>
            <person name="Shen H."/>
            <person name="Wang Q."/>
            <person name="Watt J."/>
            <person name="Xi L."/>
            <person name="Xin Y."/>
            <person name="Zhou J."/>
            <person name="Deng J."/>
            <person name="Jiang H."/>
            <person name="Liu Y."/>
            <person name="Qu J."/>
            <person name="Song X.-Z."/>
            <person name="Zhang L."/>
            <person name="Villasana D."/>
            <person name="Johnson A."/>
            <person name="Liu J."/>
            <person name="Liyanage D."/>
            <person name="Lorensuhewa L."/>
            <person name="Robinson T."/>
            <person name="Song A."/>
            <person name="Song B.-B."/>
            <person name="Dinh H."/>
            <person name="Thornton R."/>
            <person name="Coyle M."/>
            <person name="Francisco L."/>
            <person name="Jackson L."/>
            <person name="Javaid M."/>
            <person name="Korchina V."/>
            <person name="Kovar C."/>
            <person name="Mata R."/>
            <person name="Mathew T."/>
            <person name="Ngo R."/>
            <person name="Nguyen L."/>
            <person name="Nguyen N."/>
            <person name="Okwuonu G."/>
            <person name="Ongeri F."/>
            <person name="Pham C."/>
            <person name="Simmons D."/>
            <person name="Wilczek-Boney K."/>
            <person name="Hale W."/>
            <person name="Jakkamsetti A."/>
            <person name="Pham P."/>
            <person name="Ruth R."/>
            <person name="San Lucas F."/>
            <person name="Warren J."/>
            <person name="Zhang J."/>
            <person name="Zhao Z."/>
            <person name="Zhou C."/>
            <person name="Zhu D."/>
            <person name="Lee S."/>
            <person name="Bess C."/>
            <person name="Blankenburg K."/>
            <person name="Forbes L."/>
            <person name="Fu Q."/>
            <person name="Gubbala S."/>
            <person name="Hirani K."/>
            <person name="Jayaseelan J.C."/>
            <person name="Lara F."/>
            <person name="Munidasa M."/>
            <person name="Palculict T."/>
            <person name="Patil S."/>
            <person name="Pu L.-L."/>
            <person name="Saada N."/>
            <person name="Tang L."/>
            <person name="Weissenberger G."/>
            <person name="Zhu Y."/>
            <person name="Hemphill L."/>
            <person name="Shang Y."/>
            <person name="Youmans B."/>
            <person name="Ayvaz T."/>
            <person name="Ross M."/>
            <person name="Santibanez J."/>
            <person name="Aqrawi P."/>
            <person name="Gross S."/>
            <person name="Joshi V."/>
            <person name="Fowler G."/>
            <person name="Nazareth L."/>
            <person name="Reid J."/>
            <person name="Worley K."/>
            <person name="Petrosino J."/>
            <person name="Highlander S."/>
            <person name="Gibbs R."/>
        </authorList>
    </citation>
    <scope>NUCLEOTIDE SEQUENCE [LARGE SCALE GENOMIC DNA]</scope>
    <source>
        <strain evidence="1">ATCC 33269</strain>
    </source>
</reference>
<evidence type="ECO:0000313" key="1">
    <source>
        <dbReference type="EMBL" id="EFZ36826.1"/>
    </source>
</evidence>
<dbReference type="Proteomes" id="UP000005580">
    <property type="component" value="Unassembled WGS sequence"/>
</dbReference>
<organism evidence="1 2">
    <name type="scientific">Hoylesella oralis ATCC 33269</name>
    <dbReference type="NCBI Taxonomy" id="873533"/>
    <lineage>
        <taxon>Bacteria</taxon>
        <taxon>Pseudomonadati</taxon>
        <taxon>Bacteroidota</taxon>
        <taxon>Bacteroidia</taxon>
        <taxon>Bacteroidales</taxon>
        <taxon>Prevotellaceae</taxon>
        <taxon>Hoylesella</taxon>
    </lineage>
</organism>
<dbReference type="PANTHER" id="PTHR36436:SF6">
    <property type="entry name" value="SLL5081 PROTEIN"/>
    <property type="match status" value="1"/>
</dbReference>
<dbReference type="InterPro" id="IPR035948">
    <property type="entry name" value="YwqG-like_sf"/>
</dbReference>
<evidence type="ECO:0008006" key="3">
    <source>
        <dbReference type="Google" id="ProtNLM"/>
    </source>
</evidence>
<dbReference type="EMBL" id="AEPE02000005">
    <property type="protein sequence ID" value="EFZ36826.1"/>
    <property type="molecule type" value="Genomic_DNA"/>
</dbReference>
<dbReference type="InterPro" id="IPR015315">
    <property type="entry name" value="DUF1963"/>
</dbReference>
<protein>
    <recommendedName>
        <fullName evidence="3">DUF1963 domain-containing protein</fullName>
    </recommendedName>
</protein>
<dbReference type="SUPFAM" id="SSF103032">
    <property type="entry name" value="Hypothetical protein YwqG"/>
    <property type="match status" value="1"/>
</dbReference>
<dbReference type="STRING" id="28134.SAMN05444288_1381"/>
<comment type="caution">
    <text evidence="1">The sequence shown here is derived from an EMBL/GenBank/DDBJ whole genome shotgun (WGS) entry which is preliminary data.</text>
</comment>
<dbReference type="HOGENOM" id="CLU_056726_0_0_10"/>
<accession>E7RRD8</accession>
<sequence length="295" mass="33985">MKLFWFDKFSKKTSLKNKMHAIVDEIKRRTAVDCYKITVDKSRTPTLADSKLGGLPYWDNTKDYPTDEEGRRMFLLIQINFGQIPTRSILPEQGILQVFLSTSNKYYGADFDCPDVQKDFKVIYHEHVDNSITPDKVSALGFPVNTQANVVEYTPCDKEVALNIKPAHMSMTTDDKRFVTAFAQAVKDLYGEQIDTQDEDGISIISEYFGDDEKCTDYFFDAFYNENHLLLGYPSFTQYDPREDLEYYDTLLLQLVSDDAANMMWGDAGIGNFFINSEALRRKDFSKVLYTWDCG</sequence>
<gene>
    <name evidence="1" type="ORF">HMPREF0663_11739</name>
</gene>
<dbReference type="PANTHER" id="PTHR36436">
    <property type="entry name" value="SLL5081 PROTEIN"/>
    <property type="match status" value="1"/>
</dbReference>
<proteinExistence type="predicted"/>
<dbReference type="RefSeq" id="WP_004369912.1">
    <property type="nucleotide sequence ID" value="NZ_GL833119.1"/>
</dbReference>
<evidence type="ECO:0000313" key="2">
    <source>
        <dbReference type="Proteomes" id="UP000005580"/>
    </source>
</evidence>